<organism evidence="1">
    <name type="scientific">bioreactor metagenome</name>
    <dbReference type="NCBI Taxonomy" id="1076179"/>
    <lineage>
        <taxon>unclassified sequences</taxon>
        <taxon>metagenomes</taxon>
        <taxon>ecological metagenomes</taxon>
    </lineage>
</organism>
<proteinExistence type="predicted"/>
<name>A0A645IU99_9ZZZZ</name>
<dbReference type="EMBL" id="VSSQ01123265">
    <property type="protein sequence ID" value="MPN54736.1"/>
    <property type="molecule type" value="Genomic_DNA"/>
</dbReference>
<sequence>MGDQKYARVHKRLTELSLPGWGSRMVAINQALLGIKQKTDESLLHQAALIKNEAFFEKDLMRLIITNFGGVKLKPDATTTKQIGTLIANEYFEEYRSWAV</sequence>
<accession>A0A645IU99</accession>
<reference evidence="1" key="1">
    <citation type="submission" date="2019-08" db="EMBL/GenBank/DDBJ databases">
        <authorList>
            <person name="Kucharzyk K."/>
            <person name="Murdoch R.W."/>
            <person name="Higgins S."/>
            <person name="Loffler F."/>
        </authorList>
    </citation>
    <scope>NUCLEOTIDE SEQUENCE</scope>
</reference>
<comment type="caution">
    <text evidence="1">The sequence shown here is derived from an EMBL/GenBank/DDBJ whole genome shotgun (WGS) entry which is preliminary data.</text>
</comment>
<protein>
    <submittedName>
        <fullName evidence="1">Uncharacterized protein</fullName>
    </submittedName>
</protein>
<evidence type="ECO:0000313" key="1">
    <source>
        <dbReference type="EMBL" id="MPN54736.1"/>
    </source>
</evidence>
<gene>
    <name evidence="1" type="ORF">SDC9_202413</name>
</gene>
<dbReference type="AlphaFoldDB" id="A0A645IU99"/>